<comment type="domain">
    <text evidence="5">Contains a C-terminal catalytic domain, and an N-terminal region which modulates catalytic activity.</text>
</comment>
<dbReference type="GO" id="GO:0000156">
    <property type="term" value="F:phosphorelay response regulator activity"/>
    <property type="evidence" value="ECO:0007669"/>
    <property type="project" value="InterPro"/>
</dbReference>
<dbReference type="Pfam" id="PF01339">
    <property type="entry name" value="CheB_methylest"/>
    <property type="match status" value="1"/>
</dbReference>
<keyword evidence="5 7" id="KW-0597">Phosphoprotein</keyword>
<dbReference type="PROSITE" id="PS50122">
    <property type="entry name" value="CHEB"/>
    <property type="match status" value="1"/>
</dbReference>
<proteinExistence type="inferred from homology"/>
<comment type="similarity">
    <text evidence="5">Belongs to the CheB family.</text>
</comment>
<dbReference type="PROSITE" id="PS50110">
    <property type="entry name" value="RESPONSE_REGULATORY"/>
    <property type="match status" value="1"/>
</dbReference>
<dbReference type="SMART" id="SM00448">
    <property type="entry name" value="REC"/>
    <property type="match status" value="1"/>
</dbReference>
<keyword evidence="3 5" id="KW-0378">Hydrolase</keyword>
<feature type="active site" evidence="5 6">
    <location>
        <position position="173"/>
    </location>
</feature>
<dbReference type="PANTHER" id="PTHR42872:SF6">
    <property type="entry name" value="PROTEIN-GLUTAMATE METHYLESTERASE_PROTEIN-GLUTAMINE GLUTAMINASE"/>
    <property type="match status" value="1"/>
</dbReference>
<comment type="subcellular location">
    <subcellularLocation>
        <location evidence="5">Cytoplasm</location>
    </subcellularLocation>
</comment>
<keyword evidence="2 5" id="KW-0145">Chemotaxis</keyword>
<evidence type="ECO:0000259" key="8">
    <source>
        <dbReference type="PROSITE" id="PS50110"/>
    </source>
</evidence>
<dbReference type="SUPFAM" id="SSF52172">
    <property type="entry name" value="CheY-like"/>
    <property type="match status" value="1"/>
</dbReference>
<dbReference type="NCBIfam" id="NF009206">
    <property type="entry name" value="PRK12555.1"/>
    <property type="match status" value="1"/>
</dbReference>
<dbReference type="SUPFAM" id="SSF52738">
    <property type="entry name" value="Methylesterase CheB, C-terminal domain"/>
    <property type="match status" value="1"/>
</dbReference>
<dbReference type="CDD" id="cd17541">
    <property type="entry name" value="REC_CheB-like"/>
    <property type="match status" value="1"/>
</dbReference>
<evidence type="ECO:0000256" key="5">
    <source>
        <dbReference type="HAMAP-Rule" id="MF_00099"/>
    </source>
</evidence>
<dbReference type="STRING" id="1817813.A2008_03860"/>
<feature type="modified residue" description="4-aspartylphosphate" evidence="5 7">
    <location>
        <position position="54"/>
    </location>
</feature>
<evidence type="ECO:0000256" key="3">
    <source>
        <dbReference type="ARBA" id="ARBA00022801"/>
    </source>
</evidence>
<dbReference type="Gene3D" id="3.40.50.180">
    <property type="entry name" value="Methylesterase CheB, C-terminal domain"/>
    <property type="match status" value="1"/>
</dbReference>
<dbReference type="GO" id="GO:0005737">
    <property type="term" value="C:cytoplasm"/>
    <property type="evidence" value="ECO:0007669"/>
    <property type="project" value="UniProtKB-SubCell"/>
</dbReference>
<dbReference type="PIRSF" id="PIRSF000876">
    <property type="entry name" value="RR_chemtxs_CheB"/>
    <property type="match status" value="1"/>
</dbReference>
<comment type="catalytic activity">
    <reaction evidence="4 5">
        <text>[protein]-L-glutamate 5-O-methyl ester + H2O = L-glutamyl-[protein] + methanol + H(+)</text>
        <dbReference type="Rhea" id="RHEA:23236"/>
        <dbReference type="Rhea" id="RHEA-COMP:10208"/>
        <dbReference type="Rhea" id="RHEA-COMP:10311"/>
        <dbReference type="ChEBI" id="CHEBI:15377"/>
        <dbReference type="ChEBI" id="CHEBI:15378"/>
        <dbReference type="ChEBI" id="CHEBI:17790"/>
        <dbReference type="ChEBI" id="CHEBI:29973"/>
        <dbReference type="ChEBI" id="CHEBI:82795"/>
        <dbReference type="EC" id="3.1.1.61"/>
    </reaction>
</comment>
<dbReference type="EC" id="3.5.1.44" evidence="5"/>
<evidence type="ECO:0000256" key="6">
    <source>
        <dbReference type="PROSITE-ProRule" id="PRU00050"/>
    </source>
</evidence>
<dbReference type="InterPro" id="IPR011006">
    <property type="entry name" value="CheY-like_superfamily"/>
</dbReference>
<protein>
    <recommendedName>
        <fullName evidence="5">Protein-glutamate methylesterase/protein-glutamine glutaminase</fullName>
        <ecNumber evidence="5">3.1.1.61</ecNumber>
        <ecNumber evidence="5">3.5.1.44</ecNumber>
    </recommendedName>
</protein>
<comment type="caution">
    <text evidence="10">The sequence shown here is derived from an EMBL/GenBank/DDBJ whole genome shotgun (WGS) entry which is preliminary data.</text>
</comment>
<dbReference type="InterPro" id="IPR000673">
    <property type="entry name" value="Sig_transdc_resp-reg_Me-estase"/>
</dbReference>
<feature type="active site" evidence="5 6">
    <location>
        <position position="295"/>
    </location>
</feature>
<dbReference type="GO" id="GO:0006935">
    <property type="term" value="P:chemotaxis"/>
    <property type="evidence" value="ECO:0007669"/>
    <property type="project" value="UniProtKB-UniRule"/>
</dbReference>
<feature type="domain" description="CheB-type methylesterase" evidence="9">
    <location>
        <begin position="161"/>
        <end position="352"/>
    </location>
</feature>
<comment type="function">
    <text evidence="5">Involved in chemotaxis. Part of a chemotaxis signal transduction system that modulates chemotaxis in response to various stimuli. Catalyzes the demethylation of specific methylglutamate residues introduced into the chemoreceptors (methyl-accepting chemotaxis proteins or MCP) by CheR. Also mediates the irreversible deamidation of specific glutamine residues to glutamic acid.</text>
</comment>
<dbReference type="NCBIfam" id="NF001965">
    <property type="entry name" value="PRK00742.1"/>
    <property type="match status" value="1"/>
</dbReference>
<comment type="PTM">
    <text evidence="5">Phosphorylated by CheA. Phosphorylation of the N-terminal regulatory domain activates the methylesterase activity.</text>
</comment>
<dbReference type="Pfam" id="PF00072">
    <property type="entry name" value="Response_reg"/>
    <property type="match status" value="1"/>
</dbReference>
<organism evidence="10 11">
    <name type="scientific">Candidatus Wallbacteria bacterium GWC2_49_35</name>
    <dbReference type="NCBI Taxonomy" id="1817813"/>
    <lineage>
        <taxon>Bacteria</taxon>
        <taxon>Candidatus Walliibacteriota</taxon>
    </lineage>
</organism>
<dbReference type="AlphaFoldDB" id="A0A1F7WQL5"/>
<evidence type="ECO:0000313" key="10">
    <source>
        <dbReference type="EMBL" id="OGM05113.1"/>
    </source>
</evidence>
<evidence type="ECO:0000313" key="11">
    <source>
        <dbReference type="Proteomes" id="UP000178735"/>
    </source>
</evidence>
<dbReference type="InterPro" id="IPR001789">
    <property type="entry name" value="Sig_transdc_resp-reg_receiver"/>
</dbReference>
<name>A0A1F7WQL5_9BACT</name>
<feature type="domain" description="Response regulatory" evidence="8">
    <location>
        <begin position="3"/>
        <end position="120"/>
    </location>
</feature>
<evidence type="ECO:0000259" key="9">
    <source>
        <dbReference type="PROSITE" id="PS50122"/>
    </source>
</evidence>
<evidence type="ECO:0000256" key="1">
    <source>
        <dbReference type="ARBA" id="ARBA00022490"/>
    </source>
</evidence>
<sequence length="352" mass="37556">MIKVLIVDDSAVVRKVLTEELSKFSDITVVGSAPDAYVAREKIVKLMPDVITLDIEMPRMDGLTFLEKLMKHFPIPVVIVSSLAPRNSDNAIKAMALGAVEIVNKTGSQYSLPDVAGNLVRAIRTAAGAKVFTRKASLKPAAGKEPFPLKPVSDEFKEFKLQTTHRIIAIGASTGGTQATETVLKSLGPDSPGIVIVQHMPEGFTSFYAKRLNDVCAIEVREAKDEDYLVPGVALLAPGGKHLLLQKSGARYFVKIKDGPQVHHQKPSVDVLFQSAARSAGRNAVGVILTGMGSDGAAGLLEMKKCGAHTIAQDEKTCVVFGMPKEAICMGAVEEVLPLEDIAGAMVKAAMK</sequence>
<evidence type="ECO:0000256" key="2">
    <source>
        <dbReference type="ARBA" id="ARBA00022500"/>
    </source>
</evidence>
<dbReference type="EMBL" id="MGFH01000126">
    <property type="protein sequence ID" value="OGM05113.1"/>
    <property type="molecule type" value="Genomic_DNA"/>
</dbReference>
<comment type="catalytic activity">
    <reaction evidence="5">
        <text>L-glutaminyl-[protein] + H2O = L-glutamyl-[protein] + NH4(+)</text>
        <dbReference type="Rhea" id="RHEA:16441"/>
        <dbReference type="Rhea" id="RHEA-COMP:10207"/>
        <dbReference type="Rhea" id="RHEA-COMP:10208"/>
        <dbReference type="ChEBI" id="CHEBI:15377"/>
        <dbReference type="ChEBI" id="CHEBI:28938"/>
        <dbReference type="ChEBI" id="CHEBI:29973"/>
        <dbReference type="ChEBI" id="CHEBI:30011"/>
        <dbReference type="EC" id="3.5.1.44"/>
    </reaction>
</comment>
<dbReference type="InterPro" id="IPR035909">
    <property type="entry name" value="CheB_C"/>
</dbReference>
<reference evidence="10 11" key="1">
    <citation type="journal article" date="2016" name="Nat. Commun.">
        <title>Thousands of microbial genomes shed light on interconnected biogeochemical processes in an aquifer system.</title>
        <authorList>
            <person name="Anantharaman K."/>
            <person name="Brown C.T."/>
            <person name="Hug L.A."/>
            <person name="Sharon I."/>
            <person name="Castelle C.J."/>
            <person name="Probst A.J."/>
            <person name="Thomas B.C."/>
            <person name="Singh A."/>
            <person name="Wilkins M.J."/>
            <person name="Karaoz U."/>
            <person name="Brodie E.L."/>
            <person name="Williams K.H."/>
            <person name="Hubbard S.S."/>
            <person name="Banfield J.F."/>
        </authorList>
    </citation>
    <scope>NUCLEOTIDE SEQUENCE [LARGE SCALE GENOMIC DNA]</scope>
</reference>
<accession>A0A1F7WQL5</accession>
<dbReference type="GO" id="GO:0050568">
    <property type="term" value="F:protein-glutamine glutaminase activity"/>
    <property type="evidence" value="ECO:0007669"/>
    <property type="project" value="UniProtKB-UniRule"/>
</dbReference>
<feature type="active site" evidence="5 6">
    <location>
        <position position="199"/>
    </location>
</feature>
<dbReference type="HAMAP" id="MF_00099">
    <property type="entry name" value="CheB_chemtxs"/>
    <property type="match status" value="1"/>
</dbReference>
<dbReference type="PANTHER" id="PTHR42872">
    <property type="entry name" value="PROTEIN-GLUTAMATE METHYLESTERASE/PROTEIN-GLUTAMINE GLUTAMINASE"/>
    <property type="match status" value="1"/>
</dbReference>
<keyword evidence="1 5" id="KW-0963">Cytoplasm</keyword>
<dbReference type="CDD" id="cd16432">
    <property type="entry name" value="CheB_Rec"/>
    <property type="match status" value="1"/>
</dbReference>
<evidence type="ECO:0000256" key="4">
    <source>
        <dbReference type="ARBA" id="ARBA00048267"/>
    </source>
</evidence>
<dbReference type="GO" id="GO:0008984">
    <property type="term" value="F:protein-glutamate methylesterase activity"/>
    <property type="evidence" value="ECO:0007669"/>
    <property type="project" value="UniProtKB-UniRule"/>
</dbReference>
<dbReference type="Gene3D" id="3.40.50.2300">
    <property type="match status" value="1"/>
</dbReference>
<dbReference type="EC" id="3.1.1.61" evidence="5"/>
<dbReference type="Proteomes" id="UP000178735">
    <property type="component" value="Unassembled WGS sequence"/>
</dbReference>
<gene>
    <name evidence="5" type="primary">cheB</name>
    <name evidence="10" type="ORF">A2008_03860</name>
</gene>
<evidence type="ECO:0000256" key="7">
    <source>
        <dbReference type="PROSITE-ProRule" id="PRU00169"/>
    </source>
</evidence>
<dbReference type="InterPro" id="IPR008248">
    <property type="entry name" value="CheB-like"/>
</dbReference>